<dbReference type="GO" id="GO:0003700">
    <property type="term" value="F:DNA-binding transcription factor activity"/>
    <property type="evidence" value="ECO:0007669"/>
    <property type="project" value="InterPro"/>
</dbReference>
<sequence length="380" mass="41904">MSEVMKDFAIKLFGQTISFPLDKVVYVPEQRQSSSEASTSQDSKDVSGESFTGSKHEDDPIDLTDETLTEAATSSEISDEPNTPFLETGSQEKTLKKPDKILPCPRCNSMDTKFCYYNNYNVSQPRHFCKKCQRYWTAGGTMRNVPVGSGRRKNKNASVTNYDHIMVSARDDAINGMHMSSLKPNGFLMFGSDRQVCESMQSSLNSAERSQNCVTNEIYENSSRDSFGPALGPSGFPVTFYPSMPYWGCAIPSSWNGPWASLAQSPTANSSTLGKHPREGIMLRPSNLGKENISEKISSQRPVLIPKTLRIHDPSEAAKSSIWSTLGIKHRKIGSTNGTSLFKAFESKGDRNIGNIDNSKLVLHANPAALSRSLNFHESS</sequence>
<feature type="compositionally biased region" description="Acidic residues" evidence="9">
    <location>
        <begin position="59"/>
        <end position="68"/>
    </location>
</feature>
<dbReference type="GO" id="GO:0003677">
    <property type="term" value="F:DNA binding"/>
    <property type="evidence" value="ECO:0007669"/>
    <property type="project" value="UniProtKB-UniRule"/>
</dbReference>
<keyword evidence="4" id="KW-0805">Transcription regulation</keyword>
<dbReference type="GO" id="GO:0008270">
    <property type="term" value="F:zinc ion binding"/>
    <property type="evidence" value="ECO:0007669"/>
    <property type="project" value="UniProtKB-KW"/>
</dbReference>
<evidence type="ECO:0000256" key="6">
    <source>
        <dbReference type="ARBA" id="ARBA00023163"/>
    </source>
</evidence>
<keyword evidence="12" id="KW-1185">Reference proteome</keyword>
<evidence type="ECO:0000256" key="4">
    <source>
        <dbReference type="ARBA" id="ARBA00023015"/>
    </source>
</evidence>
<dbReference type="PROSITE" id="PS50884">
    <property type="entry name" value="ZF_DOF_2"/>
    <property type="match status" value="1"/>
</dbReference>
<evidence type="ECO:0000256" key="7">
    <source>
        <dbReference type="ARBA" id="ARBA00023242"/>
    </source>
</evidence>
<proteinExistence type="predicted"/>
<dbReference type="AlphaFoldDB" id="A0AAV6W4N2"/>
<protein>
    <recommendedName>
        <fullName evidence="10">Dof-type domain-containing protein</fullName>
    </recommendedName>
</protein>
<comment type="caution">
    <text evidence="11">The sequence shown here is derived from an EMBL/GenBank/DDBJ whole genome shotgun (WGS) entry which is preliminary data.</text>
</comment>
<dbReference type="EMBL" id="WHWC01000017">
    <property type="protein sequence ID" value="KAG8366356.1"/>
    <property type="molecule type" value="Genomic_DNA"/>
</dbReference>
<keyword evidence="2 8" id="KW-0863">Zinc-finger</keyword>
<comment type="subcellular location">
    <subcellularLocation>
        <location evidence="8">Nucleus</location>
    </subcellularLocation>
</comment>
<dbReference type="PROSITE" id="PS01361">
    <property type="entry name" value="ZF_DOF_1"/>
    <property type="match status" value="1"/>
</dbReference>
<dbReference type="Pfam" id="PF02701">
    <property type="entry name" value="Zn_ribbon_Dof"/>
    <property type="match status" value="1"/>
</dbReference>
<evidence type="ECO:0000256" key="8">
    <source>
        <dbReference type="PROSITE-ProRule" id="PRU00071"/>
    </source>
</evidence>
<evidence type="ECO:0000256" key="9">
    <source>
        <dbReference type="SAM" id="MobiDB-lite"/>
    </source>
</evidence>
<dbReference type="PANTHER" id="PTHR31089">
    <property type="entry name" value="CYCLIC DOF FACTOR 2"/>
    <property type="match status" value="1"/>
</dbReference>
<evidence type="ECO:0000256" key="1">
    <source>
        <dbReference type="ARBA" id="ARBA00022723"/>
    </source>
</evidence>
<feature type="domain" description="Dof-type" evidence="10">
    <location>
        <begin position="102"/>
        <end position="156"/>
    </location>
</feature>
<dbReference type="Proteomes" id="UP000826271">
    <property type="component" value="Unassembled WGS sequence"/>
</dbReference>
<keyword evidence="5 8" id="KW-0238">DNA-binding</keyword>
<dbReference type="InterPro" id="IPR003851">
    <property type="entry name" value="Znf_Dof"/>
</dbReference>
<dbReference type="GO" id="GO:0005634">
    <property type="term" value="C:nucleus"/>
    <property type="evidence" value="ECO:0007669"/>
    <property type="project" value="UniProtKB-SubCell"/>
</dbReference>
<evidence type="ECO:0000256" key="2">
    <source>
        <dbReference type="ARBA" id="ARBA00022771"/>
    </source>
</evidence>
<keyword evidence="6" id="KW-0804">Transcription</keyword>
<dbReference type="PANTHER" id="PTHR31089:SF52">
    <property type="entry name" value="CYCLIC DOF FACTOR 1-LIKE"/>
    <property type="match status" value="1"/>
</dbReference>
<organism evidence="11 12">
    <name type="scientific">Buddleja alternifolia</name>
    <dbReference type="NCBI Taxonomy" id="168488"/>
    <lineage>
        <taxon>Eukaryota</taxon>
        <taxon>Viridiplantae</taxon>
        <taxon>Streptophyta</taxon>
        <taxon>Embryophyta</taxon>
        <taxon>Tracheophyta</taxon>
        <taxon>Spermatophyta</taxon>
        <taxon>Magnoliopsida</taxon>
        <taxon>eudicotyledons</taxon>
        <taxon>Gunneridae</taxon>
        <taxon>Pentapetalae</taxon>
        <taxon>asterids</taxon>
        <taxon>lamiids</taxon>
        <taxon>Lamiales</taxon>
        <taxon>Scrophulariaceae</taxon>
        <taxon>Buddlejeae</taxon>
        <taxon>Buddleja</taxon>
    </lineage>
</organism>
<evidence type="ECO:0000313" key="11">
    <source>
        <dbReference type="EMBL" id="KAG8366356.1"/>
    </source>
</evidence>
<feature type="compositionally biased region" description="Low complexity" evidence="9">
    <location>
        <begin position="30"/>
        <end position="41"/>
    </location>
</feature>
<keyword evidence="1" id="KW-0479">Metal-binding</keyword>
<keyword evidence="7 8" id="KW-0539">Nucleus</keyword>
<evidence type="ECO:0000259" key="10">
    <source>
        <dbReference type="PROSITE" id="PS50884"/>
    </source>
</evidence>
<keyword evidence="3" id="KW-0862">Zinc</keyword>
<feature type="region of interest" description="Disordered" evidence="9">
    <location>
        <begin position="29"/>
        <end position="99"/>
    </location>
</feature>
<evidence type="ECO:0000256" key="5">
    <source>
        <dbReference type="ARBA" id="ARBA00023125"/>
    </source>
</evidence>
<evidence type="ECO:0000256" key="3">
    <source>
        <dbReference type="ARBA" id="ARBA00022833"/>
    </source>
</evidence>
<name>A0AAV6W4N2_9LAMI</name>
<evidence type="ECO:0000313" key="12">
    <source>
        <dbReference type="Proteomes" id="UP000826271"/>
    </source>
</evidence>
<dbReference type="InterPro" id="IPR045174">
    <property type="entry name" value="Dof"/>
</dbReference>
<gene>
    <name evidence="11" type="ORF">BUALT_Bualt17G0071300</name>
</gene>
<accession>A0AAV6W4N2</accession>
<reference evidence="11" key="1">
    <citation type="submission" date="2019-10" db="EMBL/GenBank/DDBJ databases">
        <authorList>
            <person name="Zhang R."/>
            <person name="Pan Y."/>
            <person name="Wang J."/>
            <person name="Ma R."/>
            <person name="Yu S."/>
        </authorList>
    </citation>
    <scope>NUCLEOTIDE SEQUENCE</scope>
    <source>
        <strain evidence="11">LA-IB0</strain>
        <tissue evidence="11">Leaf</tissue>
    </source>
</reference>